<accession>X0WNA3</accession>
<dbReference type="EMBL" id="BARS01049392">
    <property type="protein sequence ID" value="GAG32444.1"/>
    <property type="molecule type" value="Genomic_DNA"/>
</dbReference>
<name>X0WNA3_9ZZZZ</name>
<evidence type="ECO:0000313" key="1">
    <source>
        <dbReference type="EMBL" id="GAG32444.1"/>
    </source>
</evidence>
<organism evidence="1">
    <name type="scientific">marine sediment metagenome</name>
    <dbReference type="NCBI Taxonomy" id="412755"/>
    <lineage>
        <taxon>unclassified sequences</taxon>
        <taxon>metagenomes</taxon>
        <taxon>ecological metagenomes</taxon>
    </lineage>
</organism>
<reference evidence="1" key="1">
    <citation type="journal article" date="2014" name="Front. Microbiol.">
        <title>High frequency of phylogenetically diverse reductive dehalogenase-homologous genes in deep subseafloor sedimentary metagenomes.</title>
        <authorList>
            <person name="Kawai M."/>
            <person name="Futagami T."/>
            <person name="Toyoda A."/>
            <person name="Takaki Y."/>
            <person name="Nishi S."/>
            <person name="Hori S."/>
            <person name="Arai W."/>
            <person name="Tsubouchi T."/>
            <person name="Morono Y."/>
            <person name="Uchiyama I."/>
            <person name="Ito T."/>
            <person name="Fujiyama A."/>
            <person name="Inagaki F."/>
            <person name="Takami H."/>
        </authorList>
    </citation>
    <scope>NUCLEOTIDE SEQUENCE</scope>
    <source>
        <strain evidence="1">Expedition CK06-06</strain>
    </source>
</reference>
<comment type="caution">
    <text evidence="1">The sequence shown here is derived from an EMBL/GenBank/DDBJ whole genome shotgun (WGS) entry which is preliminary data.</text>
</comment>
<gene>
    <name evidence="1" type="ORF">S01H1_73886</name>
</gene>
<protein>
    <submittedName>
        <fullName evidence="1">Uncharacterized protein</fullName>
    </submittedName>
</protein>
<proteinExistence type="predicted"/>
<dbReference type="AlphaFoldDB" id="X0WNA3"/>
<dbReference type="Gene3D" id="3.90.79.10">
    <property type="entry name" value="Nucleoside Triphosphate Pyrophosphohydrolase"/>
    <property type="match status" value="1"/>
</dbReference>
<sequence>PPISTSCGLTTELIHLVYMEVDEEPAAEPQLESSEKIRVLKLKRKDFSTLLGKSEADEILLDAKVYVYLREMAPA</sequence>
<feature type="non-terminal residue" evidence="1">
    <location>
        <position position="1"/>
    </location>
</feature>